<dbReference type="EMBL" id="FPBJ01000001">
    <property type="protein sequence ID" value="SFU26880.1"/>
    <property type="molecule type" value="Genomic_DNA"/>
</dbReference>
<dbReference type="InterPro" id="IPR001845">
    <property type="entry name" value="HTH_ArsR_DNA-bd_dom"/>
</dbReference>
<organism evidence="5 6">
    <name type="scientific">Xenorhabdus koppenhoeferi</name>
    <dbReference type="NCBI Taxonomy" id="351659"/>
    <lineage>
        <taxon>Bacteria</taxon>
        <taxon>Pseudomonadati</taxon>
        <taxon>Pseudomonadota</taxon>
        <taxon>Gammaproteobacteria</taxon>
        <taxon>Enterobacterales</taxon>
        <taxon>Morganellaceae</taxon>
        <taxon>Xenorhabdus</taxon>
    </lineage>
</organism>
<gene>
    <name evidence="5" type="ORF">SAMN05421784_10112</name>
</gene>
<dbReference type="Proteomes" id="UP000242496">
    <property type="component" value="Unassembled WGS sequence"/>
</dbReference>
<protein>
    <submittedName>
        <fullName evidence="5">Transcriptional regulator, ArsR family</fullName>
    </submittedName>
</protein>
<dbReference type="SUPFAM" id="SSF46785">
    <property type="entry name" value="Winged helix' DNA-binding domain"/>
    <property type="match status" value="1"/>
</dbReference>
<dbReference type="GO" id="GO:0003700">
    <property type="term" value="F:DNA-binding transcription factor activity"/>
    <property type="evidence" value="ECO:0007669"/>
    <property type="project" value="InterPro"/>
</dbReference>
<dbReference type="OrthoDB" id="5297460at2"/>
<keyword evidence="3" id="KW-0804">Transcription</keyword>
<evidence type="ECO:0000313" key="5">
    <source>
        <dbReference type="EMBL" id="SFU26880.1"/>
    </source>
</evidence>
<evidence type="ECO:0000259" key="4">
    <source>
        <dbReference type="PROSITE" id="PS50987"/>
    </source>
</evidence>
<evidence type="ECO:0000256" key="1">
    <source>
        <dbReference type="ARBA" id="ARBA00023015"/>
    </source>
</evidence>
<reference evidence="6" key="1">
    <citation type="submission" date="2016-10" db="EMBL/GenBank/DDBJ databases">
        <authorList>
            <person name="Varghese N."/>
            <person name="Submissions S."/>
        </authorList>
    </citation>
    <scope>NUCLEOTIDE SEQUENCE [LARGE SCALE GENOMIC DNA]</scope>
    <source>
        <strain evidence="6">DSM 18168</strain>
    </source>
</reference>
<keyword evidence="1" id="KW-0805">Transcription regulation</keyword>
<dbReference type="AlphaFoldDB" id="A0A1I7ESL9"/>
<dbReference type="GO" id="GO:0003677">
    <property type="term" value="F:DNA binding"/>
    <property type="evidence" value="ECO:0007669"/>
    <property type="project" value="UniProtKB-KW"/>
</dbReference>
<dbReference type="PANTHER" id="PTHR43132">
    <property type="entry name" value="ARSENICAL RESISTANCE OPERON REPRESSOR ARSR-RELATED"/>
    <property type="match status" value="1"/>
</dbReference>
<evidence type="ECO:0000256" key="3">
    <source>
        <dbReference type="ARBA" id="ARBA00023163"/>
    </source>
</evidence>
<feature type="domain" description="HTH arsR-type" evidence="4">
    <location>
        <begin position="1"/>
        <end position="95"/>
    </location>
</feature>
<dbReference type="SMART" id="SM00418">
    <property type="entry name" value="HTH_ARSR"/>
    <property type="match status" value="1"/>
</dbReference>
<evidence type="ECO:0000313" key="6">
    <source>
        <dbReference type="Proteomes" id="UP000242496"/>
    </source>
</evidence>
<dbReference type="InterPro" id="IPR036388">
    <property type="entry name" value="WH-like_DNA-bd_sf"/>
</dbReference>
<dbReference type="InterPro" id="IPR011991">
    <property type="entry name" value="ArsR-like_HTH"/>
</dbReference>
<keyword evidence="2" id="KW-0238">DNA-binding</keyword>
<dbReference type="NCBIfam" id="NF033788">
    <property type="entry name" value="HTH_metalloreg"/>
    <property type="match status" value="1"/>
</dbReference>
<dbReference type="CDD" id="cd00090">
    <property type="entry name" value="HTH_ARSR"/>
    <property type="match status" value="1"/>
</dbReference>
<evidence type="ECO:0000256" key="2">
    <source>
        <dbReference type="ARBA" id="ARBA00023125"/>
    </source>
</evidence>
<sequence length="110" mass="12208">MKHEEVAQSLAELGNTHRLAIFRYLVKAGHQGASVGEIQKALGIPASTLSHHLARLVKVGLIRQEKHSRTIVCIPEYQHLKNLISFLQEECCVGISVERLTAQSCGLREI</sequence>
<name>A0A1I7ESL9_9GAMM</name>
<dbReference type="Gene3D" id="1.10.10.10">
    <property type="entry name" value="Winged helix-like DNA-binding domain superfamily/Winged helix DNA-binding domain"/>
    <property type="match status" value="1"/>
</dbReference>
<dbReference type="PANTHER" id="PTHR43132:SF2">
    <property type="entry name" value="ARSENICAL RESISTANCE OPERON REPRESSOR ARSR-RELATED"/>
    <property type="match status" value="1"/>
</dbReference>
<dbReference type="RefSeq" id="WP_092547201.1">
    <property type="nucleotide sequence ID" value="NZ_CAWRBG010000044.1"/>
</dbReference>
<dbReference type="PROSITE" id="PS50987">
    <property type="entry name" value="HTH_ARSR_2"/>
    <property type="match status" value="1"/>
</dbReference>
<dbReference type="InterPro" id="IPR036390">
    <property type="entry name" value="WH_DNA-bd_sf"/>
</dbReference>
<accession>A0A1I7ESL9</accession>
<dbReference type="InterPro" id="IPR051011">
    <property type="entry name" value="Metal_resp_trans_reg"/>
</dbReference>
<keyword evidence="6" id="KW-1185">Reference proteome</keyword>
<dbReference type="Pfam" id="PF12840">
    <property type="entry name" value="HTH_20"/>
    <property type="match status" value="1"/>
</dbReference>
<proteinExistence type="predicted"/>